<dbReference type="PROSITE" id="PS50164">
    <property type="entry name" value="GIY_YIG"/>
    <property type="match status" value="1"/>
</dbReference>
<dbReference type="EMBL" id="SEZN01000051">
    <property type="protein sequence ID" value="RYU60584.1"/>
    <property type="molecule type" value="Genomic_DNA"/>
</dbReference>
<dbReference type="Proteomes" id="UP000294166">
    <property type="component" value="Unassembled WGS sequence"/>
</dbReference>
<proteinExistence type="inferred from homology"/>
<dbReference type="Proteomes" id="UP000434870">
    <property type="component" value="Unassembled WGS sequence"/>
</dbReference>
<dbReference type="EMBL" id="SEZJ01000009">
    <property type="protein sequence ID" value="RYU46018.1"/>
    <property type="molecule type" value="Genomic_DNA"/>
</dbReference>
<keyword evidence="9" id="KW-1185">Reference proteome</keyword>
<evidence type="ECO:0000313" key="7">
    <source>
        <dbReference type="Proteomes" id="UP000293465"/>
    </source>
</evidence>
<evidence type="ECO:0000313" key="4">
    <source>
        <dbReference type="EMBL" id="RYU46018.1"/>
    </source>
</evidence>
<reference evidence="7 8" key="1">
    <citation type="submission" date="2019-02" db="EMBL/GenBank/DDBJ databases">
        <title>Genome sequences of Aliivibrio finisterrensis strains from farmed Atlantic salmon.</title>
        <authorList>
            <person name="Bowman J.P."/>
        </authorList>
    </citation>
    <scope>NUCLEOTIDE SEQUENCE [LARGE SCALE GENOMIC DNA]</scope>
    <source>
        <strain evidence="6 9">A21</strain>
        <strain evidence="4 7">A32</strain>
        <strain evidence="5 8">A46</strain>
    </source>
</reference>
<name>A0A4Q5KQS5_9GAMM</name>
<dbReference type="InterPro" id="IPR035901">
    <property type="entry name" value="GIY-YIG_endonuc_sf"/>
</dbReference>
<dbReference type="RefSeq" id="WP_130049265.1">
    <property type="nucleotide sequence ID" value="NZ_SEZJ01000009.1"/>
</dbReference>
<organism evidence="5 8">
    <name type="scientific">Aliivibrio finisterrensis</name>
    <dbReference type="NCBI Taxonomy" id="511998"/>
    <lineage>
        <taxon>Bacteria</taxon>
        <taxon>Pseudomonadati</taxon>
        <taxon>Pseudomonadota</taxon>
        <taxon>Gammaproteobacteria</taxon>
        <taxon>Vibrionales</taxon>
        <taxon>Vibrionaceae</taxon>
        <taxon>Aliivibrio</taxon>
    </lineage>
</organism>
<evidence type="ECO:0000313" key="5">
    <source>
        <dbReference type="EMBL" id="RYU48303.1"/>
    </source>
</evidence>
<evidence type="ECO:0000256" key="1">
    <source>
        <dbReference type="ARBA" id="ARBA00007435"/>
    </source>
</evidence>
<feature type="domain" description="GIY-YIG" evidence="2">
    <location>
        <begin position="6"/>
        <end position="81"/>
    </location>
</feature>
<dbReference type="Proteomes" id="UP000293465">
    <property type="component" value="Unassembled WGS sequence"/>
</dbReference>
<evidence type="ECO:0000313" key="10">
    <source>
        <dbReference type="Proteomes" id="UP000434870"/>
    </source>
</evidence>
<evidence type="ECO:0000313" key="6">
    <source>
        <dbReference type="EMBL" id="RYU60584.1"/>
    </source>
</evidence>
<dbReference type="PANTHER" id="PTHR34477">
    <property type="entry name" value="UPF0213 PROTEIN YHBQ"/>
    <property type="match status" value="1"/>
</dbReference>
<dbReference type="SUPFAM" id="SSF82771">
    <property type="entry name" value="GIY-YIG endonuclease"/>
    <property type="match status" value="1"/>
</dbReference>
<evidence type="ECO:0000259" key="2">
    <source>
        <dbReference type="PROSITE" id="PS50164"/>
    </source>
</evidence>
<evidence type="ECO:0000313" key="8">
    <source>
        <dbReference type="Proteomes" id="UP000294063"/>
    </source>
</evidence>
<dbReference type="PANTHER" id="PTHR34477:SF1">
    <property type="entry name" value="UPF0213 PROTEIN YHBQ"/>
    <property type="match status" value="1"/>
</dbReference>
<accession>A0A4Q5KQS5</accession>
<dbReference type="Gene3D" id="3.40.1440.10">
    <property type="entry name" value="GIY-YIG endonuclease"/>
    <property type="match status" value="1"/>
</dbReference>
<dbReference type="CDD" id="cd10456">
    <property type="entry name" value="GIY-YIG_UPF0213"/>
    <property type="match status" value="1"/>
</dbReference>
<dbReference type="AlphaFoldDB" id="A0A4Q5KQS5"/>
<evidence type="ECO:0000313" key="9">
    <source>
        <dbReference type="Proteomes" id="UP000294166"/>
    </source>
</evidence>
<dbReference type="InterPro" id="IPR000305">
    <property type="entry name" value="GIY-YIG_endonuc"/>
</dbReference>
<protein>
    <submittedName>
        <fullName evidence="5">GIY-YIG nuclease family protein</fullName>
    </submittedName>
</protein>
<sequence length="93" mass="10632">MTEIKSNWTLYLIRTQTNSLYCGITNNLSRRFEMHKAGKGAKYLRGKGPLTLVWSHNVESKSQALKYEYRIKKMTKASKEALVNNLVALPAID</sequence>
<gene>
    <name evidence="4" type="ORF">ERW49_12030</name>
    <name evidence="6" type="ORF">ERW53_18995</name>
    <name evidence="5" type="ORF">ERW57_17475</name>
    <name evidence="3" type="ORF">F8B77_09625</name>
</gene>
<comment type="similarity">
    <text evidence="1">Belongs to the UPF0213 family.</text>
</comment>
<dbReference type="InterPro" id="IPR050190">
    <property type="entry name" value="UPF0213_domain"/>
</dbReference>
<dbReference type="OrthoDB" id="9797095at2"/>
<evidence type="ECO:0000313" key="3">
    <source>
        <dbReference type="EMBL" id="KAB2824539.1"/>
    </source>
</evidence>
<dbReference type="Pfam" id="PF01541">
    <property type="entry name" value="GIY-YIG"/>
    <property type="match status" value="1"/>
</dbReference>
<comment type="caution">
    <text evidence="5">The sequence shown here is derived from an EMBL/GenBank/DDBJ whole genome shotgun (WGS) entry which is preliminary data.</text>
</comment>
<dbReference type="Proteomes" id="UP000294063">
    <property type="component" value="Unassembled WGS sequence"/>
</dbReference>
<dbReference type="EMBL" id="WBVP01000009">
    <property type="protein sequence ID" value="KAB2824539.1"/>
    <property type="molecule type" value="Genomic_DNA"/>
</dbReference>
<dbReference type="GeneID" id="56275787"/>
<reference evidence="3 10" key="2">
    <citation type="submission" date="2019-09" db="EMBL/GenBank/DDBJ databases">
        <title>Genome of Aliivibrio finisterrensis LMG 23869 (type strain).</title>
        <authorList>
            <person name="Bowman J.P."/>
        </authorList>
    </citation>
    <scope>NUCLEOTIDE SEQUENCE [LARGE SCALE GENOMIC DNA]</scope>
    <source>
        <strain evidence="3 10">LMG 23869</strain>
    </source>
</reference>
<dbReference type="EMBL" id="SEZK01000047">
    <property type="protein sequence ID" value="RYU48303.1"/>
    <property type="molecule type" value="Genomic_DNA"/>
</dbReference>